<keyword evidence="2" id="KW-0812">Transmembrane</keyword>
<feature type="compositionally biased region" description="Acidic residues" evidence="1">
    <location>
        <begin position="125"/>
        <end position="148"/>
    </location>
</feature>
<feature type="transmembrane region" description="Helical" evidence="2">
    <location>
        <begin position="28"/>
        <end position="47"/>
    </location>
</feature>
<dbReference type="Proteomes" id="UP001314170">
    <property type="component" value="Unassembled WGS sequence"/>
</dbReference>
<keyword evidence="4" id="KW-1185">Reference proteome</keyword>
<evidence type="ECO:0000256" key="2">
    <source>
        <dbReference type="SAM" id="Phobius"/>
    </source>
</evidence>
<evidence type="ECO:0000313" key="3">
    <source>
        <dbReference type="EMBL" id="CAK7324512.1"/>
    </source>
</evidence>
<evidence type="ECO:0000313" key="4">
    <source>
        <dbReference type="Proteomes" id="UP001314170"/>
    </source>
</evidence>
<comment type="caution">
    <text evidence="3">The sequence shown here is derived from an EMBL/GenBank/DDBJ whole genome shotgun (WGS) entry which is preliminary data.</text>
</comment>
<dbReference type="PANTHER" id="PTHR34947:SF2">
    <property type="entry name" value="TRANSMEMBRANE PROTEIN"/>
    <property type="match status" value="1"/>
</dbReference>
<accession>A0AAV1QRX9</accession>
<organism evidence="3 4">
    <name type="scientific">Dovyalis caffra</name>
    <dbReference type="NCBI Taxonomy" id="77055"/>
    <lineage>
        <taxon>Eukaryota</taxon>
        <taxon>Viridiplantae</taxon>
        <taxon>Streptophyta</taxon>
        <taxon>Embryophyta</taxon>
        <taxon>Tracheophyta</taxon>
        <taxon>Spermatophyta</taxon>
        <taxon>Magnoliopsida</taxon>
        <taxon>eudicotyledons</taxon>
        <taxon>Gunneridae</taxon>
        <taxon>Pentapetalae</taxon>
        <taxon>rosids</taxon>
        <taxon>fabids</taxon>
        <taxon>Malpighiales</taxon>
        <taxon>Salicaceae</taxon>
        <taxon>Flacourtieae</taxon>
        <taxon>Dovyalis</taxon>
    </lineage>
</organism>
<feature type="region of interest" description="Disordered" evidence="1">
    <location>
        <begin position="125"/>
        <end position="169"/>
    </location>
</feature>
<sequence>MTRSRIFVTKRSRDDVAKLVRQQSYKNCIFLLCNGLLVFVAKYSGLITSSSKNIPTSTIDQSFNNYEDVTSDSKILVLQDELVLVENVDGAQENIAVMEEDTENECMNNIGQTEDREIEELIVEEEEEQEEQEQDDDDDDDDDDDEGDRESGFLITGKEGEGESELSVQGQQVIEYLSEDVEEYDDIGEGNGVLSTEELNKKFEDFIRKMKEEIRIEAQQHLVMVN</sequence>
<protein>
    <submittedName>
        <fullName evidence="3">Uncharacterized protein</fullName>
    </submittedName>
</protein>
<keyword evidence="2" id="KW-1133">Transmembrane helix</keyword>
<keyword evidence="2" id="KW-0472">Membrane</keyword>
<name>A0AAV1QRX9_9ROSI</name>
<reference evidence="3 4" key="1">
    <citation type="submission" date="2024-01" db="EMBL/GenBank/DDBJ databases">
        <authorList>
            <person name="Waweru B."/>
        </authorList>
    </citation>
    <scope>NUCLEOTIDE SEQUENCE [LARGE SCALE GENOMIC DNA]</scope>
</reference>
<dbReference type="EMBL" id="CAWUPB010000351">
    <property type="protein sequence ID" value="CAK7324512.1"/>
    <property type="molecule type" value="Genomic_DNA"/>
</dbReference>
<evidence type="ECO:0000256" key="1">
    <source>
        <dbReference type="SAM" id="MobiDB-lite"/>
    </source>
</evidence>
<dbReference type="AlphaFoldDB" id="A0AAV1QRX9"/>
<dbReference type="PANTHER" id="PTHR34947">
    <property type="entry name" value="TRANSMEMBRANE PROTEIN"/>
    <property type="match status" value="1"/>
</dbReference>
<proteinExistence type="predicted"/>
<gene>
    <name evidence="3" type="ORF">DCAF_LOCUS2160</name>
</gene>